<dbReference type="EMBL" id="DF237550">
    <property type="protein sequence ID" value="GAQ90105.1"/>
    <property type="molecule type" value="Genomic_DNA"/>
</dbReference>
<sequence>MGSAASFLILKDGIESWSFNFLIMTRCRPHGRSKFDQRKPGRTPLRSALPMAEHTPAASSPPDLDAALPLPDIQRLVMSTFKQGTVKGERLFRRSVAVVRGLARKACGSAGYSWTKAARDGASQVAMRGLEGLLSASESFLREGFNHVVAETAEAYLEGLKHEGNVRGRLQGRKRRTSGVKRGAQRSYREQPTEGLGSQLDHLGPHSLSCHGCGAGAAWGLRGSREGGSIKYFCETHATSSGCFRVDPDRAVWAADHELRRLRAKARRLEQELQDLGGAPKDAPSAPPFAAWQESGGMTDWVSMPKSRSLIATLLMRGGVETNPGPSPHEIARVWREAYPNADPTLLEYLSLHQFKLAEWRALPAQRRSIILTGLKEKYKEPWAVGWSIFLRRAAASTSSDVDMENAESWVEAHPTFHPPLLEYLANQKVQLADWRALPAEAQLESLTELKAHHPAWLIGWDLSLEAIVAVRKGQDGEAGQPEDMDMGDADENNQSYARSDILALQNLANVSDTGLKEPASSSAPHLEKSRDADWYVVQSQCEALINRARGALAKLQIEPQIACFQSPSELPHAAAINKNKIPLARGLPSFLVDRLPSPVFNNVTWTQAAELLDGMKERHTFQNLSVTSFMAASGYGKTRTALEMGCLRPGVLYFSCCGPEEVGSRDLWEMLGRLKVTCKEGSRFWESNHERVQKHVYAMLLSRLKHLSECLSLGCDPQQWLRYQLVVYQGQQDTFAEAYNVLRHASLKDLQELVTAELEACLSTLMADGVEFLILVLDEAQLWAEELPGMFSNGAVKGQQEGRPLLSAFLAVIASDPVLVKNIHVVLSGTGLSLSQSMLVASALMKVGSKPFPVVDFGTFNDASARKYLGDYAGPQDIPEHDLLFLVGRRRFAARVVLDWAQSGQESILTCLRSLVRQHTTKEGRELFLANERRDVYERHFLYGRLGALLKRGAEGMKLLDLLKRVAFAHARLGGPCLFLHHQEFDLVDLGFVKLHHSGKHRIVASIEEPLAVRALFNFLETELKWSAKEHALTLMAQSQPFPAMLGQWFEVVAPDQLPQLFQTEGALADAPLFSNLKSELPECFRREGASLARVQLAPDGKYSFSTVAKPTGLDAPVRLATKGRGVLAWLRDPGGIVWFFPETSAGPDLLFFVVVGGALYLVVCQLKLRWKLDSLARAIQTVDPRYLFEGKVNKEELREVAHEALRAERGVDGVISLLIGYPLRTRMREFVPKKSSAEEEDRKRKSKEEVDDMVEPSVRIVIDGKRKTELLPKELRKFLDAAKNYGELEAEEDDLKEAEEVEAEEGR</sequence>
<gene>
    <name evidence="3" type="ORF">KFL_006010010</name>
</gene>
<proteinExistence type="predicted"/>
<protein>
    <submittedName>
        <fullName evidence="3">Uncharacterized protein</fullName>
    </submittedName>
</protein>
<dbReference type="Proteomes" id="UP000054558">
    <property type="component" value="Unassembled WGS sequence"/>
</dbReference>
<feature type="region of interest" description="Disordered" evidence="2">
    <location>
        <begin position="1234"/>
        <end position="1254"/>
    </location>
</feature>
<evidence type="ECO:0000313" key="4">
    <source>
        <dbReference type="Proteomes" id="UP000054558"/>
    </source>
</evidence>
<feature type="coiled-coil region" evidence="1">
    <location>
        <begin position="252"/>
        <end position="279"/>
    </location>
</feature>
<dbReference type="OrthoDB" id="2393824at2759"/>
<feature type="region of interest" description="Disordered" evidence="2">
    <location>
        <begin position="170"/>
        <end position="200"/>
    </location>
</feature>
<organism evidence="3 4">
    <name type="scientific">Klebsormidium nitens</name>
    <name type="common">Green alga</name>
    <name type="synonym">Ulothrix nitens</name>
    <dbReference type="NCBI Taxonomy" id="105231"/>
    <lineage>
        <taxon>Eukaryota</taxon>
        <taxon>Viridiplantae</taxon>
        <taxon>Streptophyta</taxon>
        <taxon>Klebsormidiophyceae</taxon>
        <taxon>Klebsormidiales</taxon>
        <taxon>Klebsormidiaceae</taxon>
        <taxon>Klebsormidium</taxon>
    </lineage>
</organism>
<name>A0A1Y1IGW5_KLENI</name>
<keyword evidence="1" id="KW-0175">Coiled coil</keyword>
<feature type="compositionally biased region" description="Basic and acidic residues" evidence="2">
    <location>
        <begin position="1234"/>
        <end position="1250"/>
    </location>
</feature>
<evidence type="ECO:0000313" key="3">
    <source>
        <dbReference type="EMBL" id="GAQ90105.1"/>
    </source>
</evidence>
<evidence type="ECO:0000256" key="2">
    <source>
        <dbReference type="SAM" id="MobiDB-lite"/>
    </source>
</evidence>
<keyword evidence="4" id="KW-1185">Reference proteome</keyword>
<reference evidence="3 4" key="1">
    <citation type="journal article" date="2014" name="Nat. Commun.">
        <title>Klebsormidium flaccidum genome reveals primary factors for plant terrestrial adaptation.</title>
        <authorList>
            <person name="Hori K."/>
            <person name="Maruyama F."/>
            <person name="Fujisawa T."/>
            <person name="Togashi T."/>
            <person name="Yamamoto N."/>
            <person name="Seo M."/>
            <person name="Sato S."/>
            <person name="Yamada T."/>
            <person name="Mori H."/>
            <person name="Tajima N."/>
            <person name="Moriyama T."/>
            <person name="Ikeuchi M."/>
            <person name="Watanabe M."/>
            <person name="Wada H."/>
            <person name="Kobayashi K."/>
            <person name="Saito M."/>
            <person name="Masuda T."/>
            <person name="Sasaki-Sekimoto Y."/>
            <person name="Mashiguchi K."/>
            <person name="Awai K."/>
            <person name="Shimojima M."/>
            <person name="Masuda S."/>
            <person name="Iwai M."/>
            <person name="Nobusawa T."/>
            <person name="Narise T."/>
            <person name="Kondo S."/>
            <person name="Saito H."/>
            <person name="Sato R."/>
            <person name="Murakawa M."/>
            <person name="Ihara Y."/>
            <person name="Oshima-Yamada Y."/>
            <person name="Ohtaka K."/>
            <person name="Satoh M."/>
            <person name="Sonobe K."/>
            <person name="Ishii M."/>
            <person name="Ohtani R."/>
            <person name="Kanamori-Sato M."/>
            <person name="Honoki R."/>
            <person name="Miyazaki D."/>
            <person name="Mochizuki H."/>
            <person name="Umetsu J."/>
            <person name="Higashi K."/>
            <person name="Shibata D."/>
            <person name="Kamiya Y."/>
            <person name="Sato N."/>
            <person name="Nakamura Y."/>
            <person name="Tabata S."/>
            <person name="Ida S."/>
            <person name="Kurokawa K."/>
            <person name="Ohta H."/>
        </authorList>
    </citation>
    <scope>NUCLEOTIDE SEQUENCE [LARGE SCALE GENOMIC DNA]</scope>
    <source>
        <strain evidence="3 4">NIES-2285</strain>
    </source>
</reference>
<accession>A0A1Y1IGW5</accession>
<evidence type="ECO:0000256" key="1">
    <source>
        <dbReference type="SAM" id="Coils"/>
    </source>
</evidence>
<feature type="compositionally biased region" description="Basic residues" evidence="2">
    <location>
        <begin position="170"/>
        <end position="179"/>
    </location>
</feature>